<dbReference type="EMBL" id="JAUSTN010000002">
    <property type="protein sequence ID" value="MDQ0274421.1"/>
    <property type="molecule type" value="Genomic_DNA"/>
</dbReference>
<keyword evidence="2" id="KW-0808">Transferase</keyword>
<dbReference type="Gene3D" id="3.30.1600.10">
    <property type="entry name" value="SIR2/SIRT2 'Small Domain"/>
    <property type="match status" value="1"/>
</dbReference>
<dbReference type="InterPro" id="IPR003000">
    <property type="entry name" value="Sirtuin"/>
</dbReference>
<evidence type="ECO:0000256" key="2">
    <source>
        <dbReference type="ARBA" id="ARBA00022679"/>
    </source>
</evidence>
<protein>
    <recommendedName>
        <fullName evidence="1">protein acetyllysine N-acetyltransferase</fullName>
        <ecNumber evidence="1">2.3.1.286</ecNumber>
    </recommendedName>
</protein>
<keyword evidence="6" id="KW-0378">Hydrolase</keyword>
<dbReference type="InterPro" id="IPR026591">
    <property type="entry name" value="Sirtuin_cat_small_dom_sf"/>
</dbReference>
<dbReference type="PANTHER" id="PTHR11085:SF10">
    <property type="entry name" value="NAD-DEPENDENT PROTEIN DEACYLASE SIRTUIN-5, MITOCHONDRIAL-RELATED"/>
    <property type="match status" value="1"/>
</dbReference>
<dbReference type="InterPro" id="IPR026590">
    <property type="entry name" value="Ssirtuin_cat_dom"/>
</dbReference>
<dbReference type="PROSITE" id="PS50305">
    <property type="entry name" value="SIRTUIN"/>
    <property type="match status" value="1"/>
</dbReference>
<dbReference type="Proteomes" id="UP001236559">
    <property type="component" value="Unassembled WGS sequence"/>
</dbReference>
<proteinExistence type="predicted"/>
<dbReference type="EC" id="2.3.1.286" evidence="1"/>
<gene>
    <name evidence="6" type="ORF">J2S72_000429</name>
</gene>
<feature type="domain" description="Deacetylase sirtuin-type" evidence="5">
    <location>
        <begin position="1"/>
        <end position="240"/>
    </location>
</feature>
<feature type="binding site" evidence="4">
    <location>
        <position position="125"/>
    </location>
    <ligand>
        <name>Zn(2+)</name>
        <dbReference type="ChEBI" id="CHEBI:29105"/>
    </ligand>
</feature>
<evidence type="ECO:0000256" key="1">
    <source>
        <dbReference type="ARBA" id="ARBA00012928"/>
    </source>
</evidence>
<comment type="caution">
    <text evidence="6">The sequence shown here is derived from an EMBL/GenBank/DDBJ whole genome shotgun (WGS) entry which is preliminary data.</text>
</comment>
<feature type="binding site" evidence="4">
    <location>
        <position position="128"/>
    </location>
    <ligand>
        <name>Zn(2+)</name>
        <dbReference type="ChEBI" id="CHEBI:29105"/>
    </ligand>
</feature>
<dbReference type="RefSeq" id="WP_023055543.1">
    <property type="nucleotide sequence ID" value="NZ_JAUSTN010000002.1"/>
</dbReference>
<dbReference type="InterPro" id="IPR050134">
    <property type="entry name" value="NAD-dep_sirtuin_deacylases"/>
</dbReference>
<dbReference type="Gene3D" id="3.40.50.1220">
    <property type="entry name" value="TPP-binding domain"/>
    <property type="match status" value="1"/>
</dbReference>
<accession>A0ABU0AT27</accession>
<evidence type="ECO:0000313" key="7">
    <source>
        <dbReference type="Proteomes" id="UP001236559"/>
    </source>
</evidence>
<keyword evidence="4" id="KW-0479">Metal-binding</keyword>
<keyword evidence="7" id="KW-1185">Reference proteome</keyword>
<sequence length="240" mass="26653">MSIEKAVELIKNSKKIFALTGAGISTESGIPDFRSETGYYSKMDPMAALSKDVLLKNPKRFYSEGYVILSDLNDKSPNQGHIALKELEDLGYLQGIITQNIDNLHTKAGSSNIYEVHGETRDVRCMSCGKVYPFSYMKDQVEKNIIPPKCNCGGVIRPNVVMFGDMMPDDFTRAAQDLEDADLLIVIGSSLQVSPVNYLPRYVKNLIIINNDPTPFDSYAQVVIHEPAGKTLKKIIEALK</sequence>
<reference evidence="6 7" key="1">
    <citation type="submission" date="2023-07" db="EMBL/GenBank/DDBJ databases">
        <title>Genomic Encyclopedia of Type Strains, Phase IV (KMG-IV): sequencing the most valuable type-strain genomes for metagenomic binning, comparative biology and taxonomic classification.</title>
        <authorList>
            <person name="Goeker M."/>
        </authorList>
    </citation>
    <scope>NUCLEOTIDE SEQUENCE [LARGE SCALE GENOMIC DNA]</scope>
    <source>
        <strain evidence="6 7">DSM 22616</strain>
    </source>
</reference>
<dbReference type="PANTHER" id="PTHR11085">
    <property type="entry name" value="NAD-DEPENDENT PROTEIN DEACYLASE SIRTUIN-5, MITOCHONDRIAL-RELATED"/>
    <property type="match status" value="1"/>
</dbReference>
<evidence type="ECO:0000259" key="5">
    <source>
        <dbReference type="PROSITE" id="PS50305"/>
    </source>
</evidence>
<dbReference type="Pfam" id="PF02146">
    <property type="entry name" value="SIR2"/>
    <property type="match status" value="1"/>
</dbReference>
<organism evidence="6 7">
    <name type="scientific">Peptoniphilus koenoeneniae</name>
    <dbReference type="NCBI Taxonomy" id="507751"/>
    <lineage>
        <taxon>Bacteria</taxon>
        <taxon>Bacillati</taxon>
        <taxon>Bacillota</taxon>
        <taxon>Tissierellia</taxon>
        <taxon>Tissierellales</taxon>
        <taxon>Peptoniphilaceae</taxon>
        <taxon>Peptoniphilus</taxon>
    </lineage>
</organism>
<dbReference type="CDD" id="cd01407">
    <property type="entry name" value="SIR2-fam"/>
    <property type="match status" value="1"/>
</dbReference>
<dbReference type="NCBIfam" id="NF001753">
    <property type="entry name" value="PRK00481.1-3"/>
    <property type="match status" value="1"/>
</dbReference>
<evidence type="ECO:0000256" key="4">
    <source>
        <dbReference type="PROSITE-ProRule" id="PRU00236"/>
    </source>
</evidence>
<evidence type="ECO:0000313" key="6">
    <source>
        <dbReference type="EMBL" id="MDQ0274421.1"/>
    </source>
</evidence>
<dbReference type="SUPFAM" id="SSF52467">
    <property type="entry name" value="DHS-like NAD/FAD-binding domain"/>
    <property type="match status" value="1"/>
</dbReference>
<dbReference type="InterPro" id="IPR029035">
    <property type="entry name" value="DHS-like_NAD/FAD-binding_dom"/>
</dbReference>
<keyword evidence="3" id="KW-0520">NAD</keyword>
<evidence type="ECO:0000256" key="3">
    <source>
        <dbReference type="ARBA" id="ARBA00023027"/>
    </source>
</evidence>
<dbReference type="GO" id="GO:0016787">
    <property type="term" value="F:hydrolase activity"/>
    <property type="evidence" value="ECO:0007669"/>
    <property type="project" value="UniProtKB-KW"/>
</dbReference>
<feature type="binding site" evidence="4">
    <location>
        <position position="152"/>
    </location>
    <ligand>
        <name>Zn(2+)</name>
        <dbReference type="ChEBI" id="CHEBI:29105"/>
    </ligand>
</feature>
<keyword evidence="4" id="KW-0862">Zinc</keyword>
<feature type="binding site" evidence="4">
    <location>
        <position position="150"/>
    </location>
    <ligand>
        <name>Zn(2+)</name>
        <dbReference type="ChEBI" id="CHEBI:29105"/>
    </ligand>
</feature>
<name>A0ABU0AT27_9FIRM</name>
<feature type="active site" description="Proton acceptor" evidence="4">
    <location>
        <position position="117"/>
    </location>
</feature>